<evidence type="ECO:0000256" key="1">
    <source>
        <dbReference type="ARBA" id="ARBA00000085"/>
    </source>
</evidence>
<gene>
    <name evidence="9" type="ORF">DSM19430T_31290</name>
</gene>
<evidence type="ECO:0000259" key="8">
    <source>
        <dbReference type="PROSITE" id="PS50112"/>
    </source>
</evidence>
<feature type="domain" description="Histidine kinase" evidence="7">
    <location>
        <begin position="438"/>
        <end position="708"/>
    </location>
</feature>
<protein>
    <recommendedName>
        <fullName evidence="2">histidine kinase</fullName>
        <ecNumber evidence="2">2.7.13.3</ecNumber>
    </recommendedName>
</protein>
<dbReference type="Gene3D" id="3.30.450.20">
    <property type="entry name" value="PAS domain"/>
    <property type="match status" value="1"/>
</dbReference>
<feature type="domain" description="PAS" evidence="8">
    <location>
        <begin position="297"/>
        <end position="339"/>
    </location>
</feature>
<dbReference type="SUPFAM" id="SSF55874">
    <property type="entry name" value="ATPase domain of HSP90 chaperone/DNA topoisomerase II/histidine kinase"/>
    <property type="match status" value="1"/>
</dbReference>
<evidence type="ECO:0000256" key="6">
    <source>
        <dbReference type="SAM" id="SignalP"/>
    </source>
</evidence>
<dbReference type="Gene3D" id="3.40.190.10">
    <property type="entry name" value="Periplasmic binding protein-like II"/>
    <property type="match status" value="2"/>
</dbReference>
<dbReference type="Pfam" id="PF02518">
    <property type="entry name" value="HATPase_c"/>
    <property type="match status" value="1"/>
</dbReference>
<dbReference type="InterPro" id="IPR004358">
    <property type="entry name" value="Sig_transdc_His_kin-like_C"/>
</dbReference>
<keyword evidence="5" id="KW-0472">Membrane</keyword>
<dbReference type="Gene3D" id="1.10.287.130">
    <property type="match status" value="1"/>
</dbReference>
<dbReference type="CDD" id="cd00130">
    <property type="entry name" value="PAS"/>
    <property type="match status" value="1"/>
</dbReference>
<evidence type="ECO:0000256" key="2">
    <source>
        <dbReference type="ARBA" id="ARBA00012438"/>
    </source>
</evidence>
<dbReference type="Pfam" id="PF00512">
    <property type="entry name" value="HisKA"/>
    <property type="match status" value="1"/>
</dbReference>
<dbReference type="SUPFAM" id="SSF47384">
    <property type="entry name" value="Homodimeric domain of signal transducing histidine kinase"/>
    <property type="match status" value="1"/>
</dbReference>
<evidence type="ECO:0000313" key="9">
    <source>
        <dbReference type="EMBL" id="GFM38445.1"/>
    </source>
</evidence>
<dbReference type="SMART" id="SM00062">
    <property type="entry name" value="PBPb"/>
    <property type="match status" value="1"/>
</dbReference>
<dbReference type="SMART" id="SM00387">
    <property type="entry name" value="HATPase_c"/>
    <property type="match status" value="1"/>
</dbReference>
<feature type="compositionally biased region" description="Basic and acidic residues" evidence="4">
    <location>
        <begin position="605"/>
        <end position="620"/>
    </location>
</feature>
<dbReference type="GO" id="GO:0000155">
    <property type="term" value="F:phosphorelay sensor kinase activity"/>
    <property type="evidence" value="ECO:0007669"/>
    <property type="project" value="InterPro"/>
</dbReference>
<evidence type="ECO:0000256" key="3">
    <source>
        <dbReference type="ARBA" id="ARBA00022553"/>
    </source>
</evidence>
<dbReference type="CDD" id="cd13704">
    <property type="entry name" value="PBP2_HisK"/>
    <property type="match status" value="1"/>
</dbReference>
<dbReference type="SUPFAM" id="SSF53850">
    <property type="entry name" value="Periplasmic binding protein-like II"/>
    <property type="match status" value="1"/>
</dbReference>
<comment type="caution">
    <text evidence="9">The sequence shown here is derived from an EMBL/GenBank/DDBJ whole genome shotgun (WGS) entry which is preliminary data.</text>
</comment>
<dbReference type="SMART" id="SM00388">
    <property type="entry name" value="HisKA"/>
    <property type="match status" value="1"/>
</dbReference>
<accession>A0A7J0BZ25</accession>
<dbReference type="EC" id="2.7.13.3" evidence="2"/>
<dbReference type="InterPro" id="IPR003661">
    <property type="entry name" value="HisK_dim/P_dom"/>
</dbReference>
<comment type="catalytic activity">
    <reaction evidence="1">
        <text>ATP + protein L-histidine = ADP + protein N-phospho-L-histidine.</text>
        <dbReference type="EC" id="2.7.13.3"/>
    </reaction>
</comment>
<dbReference type="SUPFAM" id="SSF55785">
    <property type="entry name" value="PYP-like sensor domain (PAS domain)"/>
    <property type="match status" value="1"/>
</dbReference>
<evidence type="ECO:0000256" key="4">
    <source>
        <dbReference type="SAM" id="MobiDB-lite"/>
    </source>
</evidence>
<dbReference type="PRINTS" id="PR00344">
    <property type="entry name" value="BCTRLSENSOR"/>
</dbReference>
<keyword evidence="10" id="KW-1185">Reference proteome</keyword>
<dbReference type="NCBIfam" id="TIGR00229">
    <property type="entry name" value="sensory_box"/>
    <property type="match status" value="1"/>
</dbReference>
<dbReference type="AlphaFoldDB" id="A0A7J0BZ25"/>
<dbReference type="PANTHER" id="PTHR43065">
    <property type="entry name" value="SENSOR HISTIDINE KINASE"/>
    <property type="match status" value="1"/>
</dbReference>
<sequence>MRTLLIIFACTLLLGSGVYASPAQSAEDDNLIHIRGDYNYPPYDFLDNGVPSGFSVDIVRAVARVMNLNIRIDLGPWTEVRSQIEQGEIDALTGMYYSPERERLVDFCTPHIIANHALFVRKGSPIASLDDLAGKTIVVQQGDIMHDYARLNLPDVTIVTVTSQNEALDALASGGCDAALLGTLQALHIIHRRKLDGLETVGPPMEPRRFCIVVRKGDEVLRATFNEGLNIIKNSGEYERIHDKWFGVYERESITRTLMLYAMYAGIPIALLLCGFLLWTWSLRRAVQQKTADLRQSRERFRTLVESSPLGMALIARNGNVLLVNTEFTRMLGYTHGDVPHMDEWWKKALPDPGYRRQGRMLWDAALRRAGNALPSNTTVREWEVACKNGEIRFVEFRVKPIGNEILAILTDTTERKRTEELLVQSEKMLSVGGLAAGMAHEINNPLGGILQGVQNISRRLYGDIEANRKAAEEAGCSLEAIREYMRLRRMDRMLEGIRECGQRAAKIVSNMLNFSRKSESHHAPHRLPDIVERAIRLAESDYDVLNRFDFRSLIITRDFPPDLPEVHCSETEMVQVFFNLLRNAAQAIAEQRIEQTTNRATNRASERTSERPTERADRTEQGRITIAARQEGDSLAVMVRDNGPGMDGETRRRIFEPFFTTKPPGKGTGLGLSVCYLIVHRNHRGDISVESVPGKGTAFHLRLPLNHTDVASLTHPED</sequence>
<dbReference type="Pfam" id="PF13188">
    <property type="entry name" value="PAS_8"/>
    <property type="match status" value="1"/>
</dbReference>
<feature type="signal peptide" evidence="6">
    <location>
        <begin position="1"/>
        <end position="20"/>
    </location>
</feature>
<evidence type="ECO:0000313" key="10">
    <source>
        <dbReference type="Proteomes" id="UP000503820"/>
    </source>
</evidence>
<feature type="region of interest" description="Disordered" evidence="4">
    <location>
        <begin position="594"/>
        <end position="620"/>
    </location>
</feature>
<feature type="transmembrane region" description="Helical" evidence="5">
    <location>
        <begin position="258"/>
        <end position="281"/>
    </location>
</feature>
<dbReference type="Proteomes" id="UP000503820">
    <property type="component" value="Unassembled WGS sequence"/>
</dbReference>
<dbReference type="CDD" id="cd00082">
    <property type="entry name" value="HisKA"/>
    <property type="match status" value="1"/>
</dbReference>
<proteinExistence type="predicted"/>
<dbReference type="InterPro" id="IPR005467">
    <property type="entry name" value="His_kinase_dom"/>
</dbReference>
<dbReference type="EMBL" id="BLVP01000036">
    <property type="protein sequence ID" value="GFM38445.1"/>
    <property type="molecule type" value="Genomic_DNA"/>
</dbReference>
<dbReference type="PANTHER" id="PTHR43065:SF42">
    <property type="entry name" value="TWO-COMPONENT SENSOR PPRA"/>
    <property type="match status" value="1"/>
</dbReference>
<dbReference type="InterPro" id="IPR000014">
    <property type="entry name" value="PAS"/>
</dbReference>
<dbReference type="InterPro" id="IPR036890">
    <property type="entry name" value="HATPase_C_sf"/>
</dbReference>
<keyword evidence="3" id="KW-0597">Phosphoprotein</keyword>
<dbReference type="PROSITE" id="PS50112">
    <property type="entry name" value="PAS"/>
    <property type="match status" value="1"/>
</dbReference>
<dbReference type="SMART" id="SM00091">
    <property type="entry name" value="PAS"/>
    <property type="match status" value="1"/>
</dbReference>
<dbReference type="InterPro" id="IPR035965">
    <property type="entry name" value="PAS-like_dom_sf"/>
</dbReference>
<keyword evidence="5" id="KW-0812">Transmembrane</keyword>
<keyword evidence="5" id="KW-1133">Transmembrane helix</keyword>
<dbReference type="InterPro" id="IPR003594">
    <property type="entry name" value="HATPase_dom"/>
</dbReference>
<reference evidence="9 10" key="1">
    <citation type="submission" date="2020-05" db="EMBL/GenBank/DDBJ databases">
        <title>Draft genome sequence of Desulfovibrio psychrotolerans JS1T.</title>
        <authorList>
            <person name="Ueno A."/>
            <person name="Tamazawa S."/>
            <person name="Tamamura S."/>
            <person name="Murakami T."/>
            <person name="Kiyama T."/>
            <person name="Inomata H."/>
            <person name="Amano Y."/>
            <person name="Miyakawa K."/>
            <person name="Tamaki H."/>
            <person name="Naganuma T."/>
            <person name="Kaneko K."/>
        </authorList>
    </citation>
    <scope>NUCLEOTIDE SEQUENCE [LARGE SCALE GENOMIC DNA]</scope>
    <source>
        <strain evidence="9 10">JS1</strain>
    </source>
</reference>
<evidence type="ECO:0000259" key="7">
    <source>
        <dbReference type="PROSITE" id="PS50109"/>
    </source>
</evidence>
<organism evidence="9 10">
    <name type="scientific">Desulfovibrio psychrotolerans</name>
    <dbReference type="NCBI Taxonomy" id="415242"/>
    <lineage>
        <taxon>Bacteria</taxon>
        <taxon>Pseudomonadati</taxon>
        <taxon>Thermodesulfobacteriota</taxon>
        <taxon>Desulfovibrionia</taxon>
        <taxon>Desulfovibrionales</taxon>
        <taxon>Desulfovibrionaceae</taxon>
        <taxon>Desulfovibrio</taxon>
    </lineage>
</organism>
<name>A0A7J0BZ25_9BACT</name>
<dbReference type="InterPro" id="IPR036097">
    <property type="entry name" value="HisK_dim/P_sf"/>
</dbReference>
<feature type="chain" id="PRO_5029640207" description="histidine kinase" evidence="6">
    <location>
        <begin position="21"/>
        <end position="719"/>
    </location>
</feature>
<dbReference type="InterPro" id="IPR001638">
    <property type="entry name" value="Solute-binding_3/MltF_N"/>
</dbReference>
<evidence type="ECO:0000256" key="5">
    <source>
        <dbReference type="SAM" id="Phobius"/>
    </source>
</evidence>
<dbReference type="PROSITE" id="PS50109">
    <property type="entry name" value="HIS_KIN"/>
    <property type="match status" value="1"/>
</dbReference>
<dbReference type="Pfam" id="PF00497">
    <property type="entry name" value="SBP_bac_3"/>
    <property type="match status" value="1"/>
</dbReference>
<dbReference type="Gene3D" id="3.30.565.10">
    <property type="entry name" value="Histidine kinase-like ATPase, C-terminal domain"/>
    <property type="match status" value="1"/>
</dbReference>
<keyword evidence="6" id="KW-0732">Signal</keyword>
<dbReference type="RefSeq" id="WP_174411051.1">
    <property type="nucleotide sequence ID" value="NZ_BLVP01000036.1"/>
</dbReference>